<organism evidence="1 2">
    <name type="scientific">Avena sativa</name>
    <name type="common">Oat</name>
    <dbReference type="NCBI Taxonomy" id="4498"/>
    <lineage>
        <taxon>Eukaryota</taxon>
        <taxon>Viridiplantae</taxon>
        <taxon>Streptophyta</taxon>
        <taxon>Embryophyta</taxon>
        <taxon>Tracheophyta</taxon>
        <taxon>Spermatophyta</taxon>
        <taxon>Magnoliopsida</taxon>
        <taxon>Liliopsida</taxon>
        <taxon>Poales</taxon>
        <taxon>Poaceae</taxon>
        <taxon>BOP clade</taxon>
        <taxon>Pooideae</taxon>
        <taxon>Poodae</taxon>
        <taxon>Poeae</taxon>
        <taxon>Poeae Chloroplast Group 1 (Aveneae type)</taxon>
        <taxon>Aveninae</taxon>
        <taxon>Avena</taxon>
    </lineage>
</organism>
<dbReference type="Proteomes" id="UP001732700">
    <property type="component" value="Chromosome 3A"/>
</dbReference>
<accession>A0ACD5VFG8</accession>
<proteinExistence type="predicted"/>
<keyword evidence="2" id="KW-1185">Reference proteome</keyword>
<dbReference type="EnsemblPlants" id="AVESA.00010b.r2.3AG0441720.1">
    <property type="protein sequence ID" value="AVESA.00010b.r2.3AG0441720.1.CDS"/>
    <property type="gene ID" value="AVESA.00010b.r2.3AG0441720"/>
</dbReference>
<protein>
    <submittedName>
        <fullName evidence="1">Uncharacterized protein</fullName>
    </submittedName>
</protein>
<name>A0ACD5VFG8_AVESA</name>
<reference evidence="1" key="2">
    <citation type="submission" date="2025-09" db="UniProtKB">
        <authorList>
            <consortium name="EnsemblPlants"/>
        </authorList>
    </citation>
    <scope>IDENTIFICATION</scope>
</reference>
<evidence type="ECO:0000313" key="2">
    <source>
        <dbReference type="Proteomes" id="UP001732700"/>
    </source>
</evidence>
<evidence type="ECO:0000313" key="1">
    <source>
        <dbReference type="EnsemblPlants" id="AVESA.00010b.r2.3AG0441720.1.CDS"/>
    </source>
</evidence>
<reference evidence="1" key="1">
    <citation type="submission" date="2021-05" db="EMBL/GenBank/DDBJ databases">
        <authorList>
            <person name="Scholz U."/>
            <person name="Mascher M."/>
            <person name="Fiebig A."/>
        </authorList>
    </citation>
    <scope>NUCLEOTIDE SEQUENCE [LARGE SCALE GENOMIC DNA]</scope>
</reference>
<sequence length="277" mass="30621">MGDRSARKCGTHSTPGTTVYLDTANVQKITHYQVNQPTTVYHNVGSCAVKHHYPSPIVSWIEDLSSFGSAPFSHDTEYVDEQSTPSFGQSSASSNNLRDVQMSVRLTDEFMELAKENTSNNLETCGILGASFRDGAYYVTTLIIPKQETTAHSCQAFNEEEIHAILSEQSLYPAGWIHTHPSQTCFLSSIDLHTQYSYQVMLPEAVAIVAAPTDPTRSYGIFRLTDPGGMDVLRECGESGFHTHRETTDGGPIYETCSKVHFNPNLRFEIVDLRSGA</sequence>